<dbReference type="EMBL" id="CM041540">
    <property type="protein sequence ID" value="KAI3366389.1"/>
    <property type="molecule type" value="Genomic_DNA"/>
</dbReference>
<comment type="caution">
    <text evidence="1">The sequence shown here is derived from an EMBL/GenBank/DDBJ whole genome shotgun (WGS) entry which is preliminary data.</text>
</comment>
<sequence length="486" mass="55721">MLSRRYRGKLSVWAALCVLVLCWYYIYPGYRLPSDKDIVEEVLRQGEAWQKNQTGIDLYRKLLTECCDPRRMFAVTKENSPLGKVLWYDGEFYHSHTVNNDTYPLFVQDNPLQLPLKKCAVVGNGGILRHSKCGKDIDQADFIMRCNLPPLSKEYVEDVGTRSHLVTANPSIIEKRFQNLLLSRKAFVDSMKVYGSSYIYMPAFSMKPGTDPSLRAYYALADTSSNLTMLFANPEFLRTVGKFWKARSVHARRLSTGLFLVSLALGLCEEVTAYGFWPFSVGLDEQPVSHHYYDNILPYKWFHAMPEEFVQLWHLHKSGTLRMRVGRCPPQEGGRPQRHRIVSRHKSGEGYRKITAALKVPMSTVVSSIHEWKKFGNTRTLPRAGRPSGEKGLSQGGDQEPDGHFVRAPAYLCRERRTFQKEQPSLQQSTNQACMVEWPDGSQLLSKRHMAAHLEFAKMHLKDSQTMRNKILWSDETKIELFGVNA</sequence>
<dbReference type="Proteomes" id="UP000831701">
    <property type="component" value="Chromosome 10"/>
</dbReference>
<gene>
    <name evidence="1" type="ORF">L3Q82_000547</name>
</gene>
<accession>A0ACB8WF51</accession>
<name>A0ACB8WF51_9TELE</name>
<proteinExistence type="predicted"/>
<reference evidence="1" key="1">
    <citation type="submission" date="2022-04" db="EMBL/GenBank/DDBJ databases">
        <title>Jade perch genome.</title>
        <authorList>
            <person name="Chao B."/>
        </authorList>
    </citation>
    <scope>NUCLEOTIDE SEQUENCE</scope>
    <source>
        <strain evidence="1">CB-2022</strain>
    </source>
</reference>
<protein>
    <submittedName>
        <fullName evidence="1">Uncharacterized protein</fullName>
    </submittedName>
</protein>
<organism evidence="1 2">
    <name type="scientific">Scortum barcoo</name>
    <name type="common">barcoo grunter</name>
    <dbReference type="NCBI Taxonomy" id="214431"/>
    <lineage>
        <taxon>Eukaryota</taxon>
        <taxon>Metazoa</taxon>
        <taxon>Chordata</taxon>
        <taxon>Craniata</taxon>
        <taxon>Vertebrata</taxon>
        <taxon>Euteleostomi</taxon>
        <taxon>Actinopterygii</taxon>
        <taxon>Neopterygii</taxon>
        <taxon>Teleostei</taxon>
        <taxon>Neoteleostei</taxon>
        <taxon>Acanthomorphata</taxon>
        <taxon>Eupercaria</taxon>
        <taxon>Centrarchiformes</taxon>
        <taxon>Terapontoidei</taxon>
        <taxon>Terapontidae</taxon>
        <taxon>Scortum</taxon>
    </lineage>
</organism>
<evidence type="ECO:0000313" key="1">
    <source>
        <dbReference type="EMBL" id="KAI3366389.1"/>
    </source>
</evidence>
<keyword evidence="2" id="KW-1185">Reference proteome</keyword>
<evidence type="ECO:0000313" key="2">
    <source>
        <dbReference type="Proteomes" id="UP000831701"/>
    </source>
</evidence>